<feature type="transmembrane region" description="Helical" evidence="2">
    <location>
        <begin position="488"/>
        <end position="513"/>
    </location>
</feature>
<feature type="region of interest" description="Disordered" evidence="1">
    <location>
        <begin position="753"/>
        <end position="782"/>
    </location>
</feature>
<feature type="compositionally biased region" description="Polar residues" evidence="1">
    <location>
        <begin position="650"/>
        <end position="662"/>
    </location>
</feature>
<evidence type="ECO:0000313" key="4">
    <source>
        <dbReference type="Proteomes" id="UP000028828"/>
    </source>
</evidence>
<evidence type="ECO:0000256" key="1">
    <source>
        <dbReference type="SAM" id="MobiDB-lite"/>
    </source>
</evidence>
<dbReference type="AlphaFoldDB" id="A0A086JGV6"/>
<comment type="caution">
    <text evidence="3">The sequence shown here is derived from an EMBL/GenBank/DDBJ whole genome shotgun (WGS) entry which is preliminary data.</text>
</comment>
<feature type="compositionally biased region" description="Polar residues" evidence="1">
    <location>
        <begin position="563"/>
        <end position="572"/>
    </location>
</feature>
<feature type="compositionally biased region" description="Basic and acidic residues" evidence="1">
    <location>
        <begin position="328"/>
        <end position="343"/>
    </location>
</feature>
<feature type="compositionally biased region" description="Basic and acidic residues" evidence="1">
    <location>
        <begin position="398"/>
        <end position="429"/>
    </location>
</feature>
<feature type="region of interest" description="Disordered" evidence="1">
    <location>
        <begin position="810"/>
        <end position="834"/>
    </location>
</feature>
<dbReference type="Proteomes" id="UP000028828">
    <property type="component" value="Unassembled WGS sequence"/>
</dbReference>
<dbReference type="OrthoDB" id="331447at2759"/>
<gene>
    <name evidence="3" type="ORF">TGP89_224010</name>
</gene>
<name>A0A086JGV6_TOXGO</name>
<feature type="region of interest" description="Disordered" evidence="1">
    <location>
        <begin position="259"/>
        <end position="479"/>
    </location>
</feature>
<organism evidence="3 4">
    <name type="scientific">Toxoplasma gondii p89</name>
    <dbReference type="NCBI Taxonomy" id="943119"/>
    <lineage>
        <taxon>Eukaryota</taxon>
        <taxon>Sar</taxon>
        <taxon>Alveolata</taxon>
        <taxon>Apicomplexa</taxon>
        <taxon>Conoidasida</taxon>
        <taxon>Coccidia</taxon>
        <taxon>Eucoccidiorida</taxon>
        <taxon>Eimeriorina</taxon>
        <taxon>Sarcocystidae</taxon>
        <taxon>Toxoplasma</taxon>
    </lineage>
</organism>
<protein>
    <submittedName>
        <fullName evidence="3">Putative transmembrane protein</fullName>
    </submittedName>
</protein>
<dbReference type="VEuPathDB" id="ToxoDB:TGP89_224010"/>
<feature type="compositionally biased region" description="Polar residues" evidence="1">
    <location>
        <begin position="383"/>
        <end position="393"/>
    </location>
</feature>
<keyword evidence="2" id="KW-0472">Membrane</keyword>
<feature type="compositionally biased region" description="Basic and acidic residues" evidence="1">
    <location>
        <begin position="194"/>
        <end position="217"/>
    </location>
</feature>
<feature type="compositionally biased region" description="Polar residues" evidence="1">
    <location>
        <begin position="316"/>
        <end position="327"/>
    </location>
</feature>
<keyword evidence="2" id="KW-1133">Transmembrane helix</keyword>
<feature type="compositionally biased region" description="Polar residues" evidence="1">
    <location>
        <begin position="357"/>
        <end position="375"/>
    </location>
</feature>
<feature type="region of interest" description="Disordered" evidence="1">
    <location>
        <begin position="193"/>
        <end position="224"/>
    </location>
</feature>
<feature type="region of interest" description="Disordered" evidence="1">
    <location>
        <begin position="555"/>
        <end position="591"/>
    </location>
</feature>
<accession>A0A086JGV6</accession>
<evidence type="ECO:0000313" key="3">
    <source>
        <dbReference type="EMBL" id="KFG31374.1"/>
    </source>
</evidence>
<feature type="compositionally biased region" description="Acidic residues" evidence="1">
    <location>
        <begin position="814"/>
        <end position="823"/>
    </location>
</feature>
<keyword evidence="2 3" id="KW-0812">Transmembrane</keyword>
<reference evidence="3 4" key="1">
    <citation type="submission" date="2014-03" db="EMBL/GenBank/DDBJ databases">
        <authorList>
            <person name="Sibley D."/>
            <person name="Venepally P."/>
            <person name="Karamycheva S."/>
            <person name="Hadjithomas M."/>
            <person name="Khan A."/>
            <person name="Brunk B."/>
            <person name="Roos D."/>
            <person name="Caler E."/>
            <person name="Lorenzi H."/>
        </authorList>
    </citation>
    <scope>NUCLEOTIDE SEQUENCE [LARGE SCALE GENOMIC DNA]</scope>
    <source>
        <strain evidence="4">p89</strain>
    </source>
</reference>
<sequence length="834" mass="89709">MRYTVIRRVVAGERNRTSPSHGRIFIRALVCTALRPLLETSVLTQDPSLFQFVGVRRVCLCLPLPPVCVLPLCVLRQRAHIFIIFSRCEQTRFSCAIVPIMTNWRGRRAPERQRAFAMLYLLTPYLLFCSVAVPSCSASCSLSCVKKAQTDRTEIDTSLSSTSTGNSHALPPASDPLVPASFLSLTEEGAAVVREQEVLPKDETRETDAETKGEAGEKSQNSACDLSGAGVPPCCSNSSCRNGPELSSTTQSHQNLLTATPLHSSERPSEALPTSHRSLEAVDSSYVPRKRQGEITQPANNDAAEKSGGQAEVVVSSHSHFSKQTSGDFEKGDKPQTVEDARKHLPPSGEEIEDASSLKTAPSPATNVTQQSNVESAAHEIQSGKQGSRQQSAAALAEKADTASTVDEKADKPADDGPKEELRSSEKRFMQVTSPSAKDKKSPVLAESGTKTEGGSMAGNEAFQTPQAENDPPASSYPSSGGGFSMPLWVLMVSIVGVIAVAVVGLLVMFLFLRNHRTRQRKKQEAKLMLRRMIRSNSIPTPELVSRYAREMRAEDDFGSGESGCSQSQTGDGTAPLPPSDGVPGTPKKRCRGSKAYFIKVVKLPFRSRREVSSAEQAASPGETLERSLSTSSSLSHTKPAASVPDESLPSVSDPRTVSSGGLPSGWKKVENTLGFFASFSSRDGIADIPLSPAGMFDVPEVRHEFASTPSPQEAKRGRNKWVVVARHQHLLHAPAQSLSTLRSDRDDACCDRPTWTSDVSDDPGSGGAGGLDPSQGWSSDIPSHMMQTAIHRETEVIDEDAIVEFDATVPLENTDEGDGEVETDSRQGVATQT</sequence>
<feature type="region of interest" description="Disordered" evidence="1">
    <location>
        <begin position="610"/>
        <end position="665"/>
    </location>
</feature>
<feature type="compositionally biased region" description="Low complexity" evidence="1">
    <location>
        <begin position="627"/>
        <end position="636"/>
    </location>
</feature>
<dbReference type="EMBL" id="AEYI02001963">
    <property type="protein sequence ID" value="KFG31374.1"/>
    <property type="molecule type" value="Genomic_DNA"/>
</dbReference>
<evidence type="ECO:0000256" key="2">
    <source>
        <dbReference type="SAM" id="Phobius"/>
    </source>
</evidence>
<proteinExistence type="predicted"/>
<feature type="transmembrane region" description="Helical" evidence="2">
    <location>
        <begin position="115"/>
        <end position="133"/>
    </location>
</feature>